<feature type="domain" description="Tyr recombinase" evidence="2">
    <location>
        <begin position="1"/>
        <end position="144"/>
    </location>
</feature>
<dbReference type="EMBL" id="CYYW01000023">
    <property type="protein sequence ID" value="CUO55718.1"/>
    <property type="molecule type" value="Genomic_DNA"/>
</dbReference>
<dbReference type="PROSITE" id="PS51898">
    <property type="entry name" value="TYR_RECOMBINASE"/>
    <property type="match status" value="1"/>
</dbReference>
<organism evidence="3 5">
    <name type="scientific">Agathobacter rectalis</name>
    <dbReference type="NCBI Taxonomy" id="39491"/>
    <lineage>
        <taxon>Bacteria</taxon>
        <taxon>Bacillati</taxon>
        <taxon>Bacillota</taxon>
        <taxon>Clostridia</taxon>
        <taxon>Lachnospirales</taxon>
        <taxon>Lachnospiraceae</taxon>
        <taxon>Agathobacter</taxon>
    </lineage>
</organism>
<evidence type="ECO:0000259" key="2">
    <source>
        <dbReference type="PROSITE" id="PS51898"/>
    </source>
</evidence>
<reference evidence="4 6" key="2">
    <citation type="submission" date="2018-08" db="EMBL/GenBank/DDBJ databases">
        <title>A genome reference for cultivated species of the human gut microbiota.</title>
        <authorList>
            <person name="Zou Y."/>
            <person name="Xue W."/>
            <person name="Luo G."/>
        </authorList>
    </citation>
    <scope>NUCLEOTIDE SEQUENCE [LARGE SCALE GENOMIC DNA]</scope>
    <source>
        <strain evidence="4 6">OM07-13</strain>
    </source>
</reference>
<dbReference type="Proteomes" id="UP000260758">
    <property type="component" value="Unassembled WGS sequence"/>
</dbReference>
<protein>
    <submittedName>
        <fullName evidence="4">Site-specific integrase</fullName>
    </submittedName>
    <submittedName>
        <fullName evidence="3">Site-specific tyrosine recombinase XerC</fullName>
    </submittedName>
</protein>
<dbReference type="InterPro" id="IPR013762">
    <property type="entry name" value="Integrase-like_cat_sf"/>
</dbReference>
<keyword evidence="1" id="KW-0233">DNA recombination</keyword>
<dbReference type="Proteomes" id="UP000095384">
    <property type="component" value="Unassembled WGS sequence"/>
</dbReference>
<dbReference type="InterPro" id="IPR002104">
    <property type="entry name" value="Integrase_catalytic"/>
</dbReference>
<dbReference type="RefSeq" id="WP_081021238.1">
    <property type="nucleotide sequence ID" value="NZ_CYYW01000023.1"/>
</dbReference>
<evidence type="ECO:0000313" key="3">
    <source>
        <dbReference type="EMBL" id="CUO55718.1"/>
    </source>
</evidence>
<evidence type="ECO:0000313" key="5">
    <source>
        <dbReference type="Proteomes" id="UP000095384"/>
    </source>
</evidence>
<name>A0A174G3J4_9FIRM</name>
<dbReference type="InterPro" id="IPR011010">
    <property type="entry name" value="DNA_brk_join_enz"/>
</dbReference>
<evidence type="ECO:0000313" key="4">
    <source>
        <dbReference type="EMBL" id="RGM66356.1"/>
    </source>
</evidence>
<dbReference type="EMBL" id="QSTP01000031">
    <property type="protein sequence ID" value="RGM66356.1"/>
    <property type="molecule type" value="Genomic_DNA"/>
</dbReference>
<dbReference type="SUPFAM" id="SSF56349">
    <property type="entry name" value="DNA breaking-rejoining enzymes"/>
    <property type="match status" value="1"/>
</dbReference>
<dbReference type="Pfam" id="PF00589">
    <property type="entry name" value="Phage_integrase"/>
    <property type="match status" value="1"/>
</dbReference>
<proteinExistence type="predicted"/>
<evidence type="ECO:0000313" key="6">
    <source>
        <dbReference type="Proteomes" id="UP000260758"/>
    </source>
</evidence>
<dbReference type="Gene3D" id="1.10.443.10">
    <property type="entry name" value="Intergrase catalytic core"/>
    <property type="match status" value="1"/>
</dbReference>
<gene>
    <name evidence="4" type="ORF">DXB99_17660</name>
    <name evidence="3" type="ORF">ERS852417_02572</name>
</gene>
<evidence type="ECO:0000256" key="1">
    <source>
        <dbReference type="ARBA" id="ARBA00023172"/>
    </source>
</evidence>
<dbReference type="GO" id="GO:0015074">
    <property type="term" value="P:DNA integration"/>
    <property type="evidence" value="ECO:0007669"/>
    <property type="project" value="InterPro"/>
</dbReference>
<reference evidence="3 5" key="1">
    <citation type="submission" date="2015-09" db="EMBL/GenBank/DDBJ databases">
        <authorList>
            <consortium name="Pathogen Informatics"/>
        </authorList>
    </citation>
    <scope>NUCLEOTIDE SEQUENCE [LARGE SCALE GENOMIC DNA]</scope>
    <source>
        <strain evidence="3 5">2789STDY5608860</strain>
    </source>
</reference>
<dbReference type="GO" id="GO:0006310">
    <property type="term" value="P:DNA recombination"/>
    <property type="evidence" value="ECO:0007669"/>
    <property type="project" value="UniProtKB-KW"/>
</dbReference>
<accession>A0A174G3J4</accession>
<sequence>MFLHDDTEDGYFFPHFSSNCSRFSKVYIPRYVAQCLADLKKEQYEIIEALGSEYQNYNLVMATTFGLPIGDSYLRDQMQRIIDKLGLPDVVFHSLRHTSVTYKLKLSGGDIKAVQGDSGHAQADMVTEVYGHIIDEDRRKNAELMENAFYNKENLNPEMRDQTESSSAVELHEGVDADLLMKVLTNPEMAALLTAVAKTMKV</sequence>
<dbReference type="GO" id="GO:0003677">
    <property type="term" value="F:DNA binding"/>
    <property type="evidence" value="ECO:0007669"/>
    <property type="project" value="InterPro"/>
</dbReference>
<dbReference type="AlphaFoldDB" id="A0A174G3J4"/>